<dbReference type="Pfam" id="PF19649">
    <property type="entry name" value="DUF6152"/>
    <property type="match status" value="1"/>
</dbReference>
<accession>A0A6I4STF9</accession>
<protein>
    <submittedName>
        <fullName evidence="2">Uncharacterized protein</fullName>
    </submittedName>
</protein>
<dbReference type="InterPro" id="IPR046150">
    <property type="entry name" value="DUF6152"/>
</dbReference>
<evidence type="ECO:0000313" key="3">
    <source>
        <dbReference type="Proteomes" id="UP000433652"/>
    </source>
</evidence>
<reference evidence="2 3" key="1">
    <citation type="submission" date="2019-12" db="EMBL/GenBank/DDBJ databases">
        <title>Genomic-based taxomic classification of the family Erythrobacteraceae.</title>
        <authorList>
            <person name="Xu L."/>
        </authorList>
    </citation>
    <scope>NUCLEOTIDE SEQUENCE [LARGE SCALE GENOMIC DNA]</scope>
    <source>
        <strain evidence="2 3">MCCC 1K01500</strain>
    </source>
</reference>
<organism evidence="2 3">
    <name type="scientific">Croceibacterium salegens</name>
    <dbReference type="NCBI Taxonomy" id="1737568"/>
    <lineage>
        <taxon>Bacteria</taxon>
        <taxon>Pseudomonadati</taxon>
        <taxon>Pseudomonadota</taxon>
        <taxon>Alphaproteobacteria</taxon>
        <taxon>Sphingomonadales</taxon>
        <taxon>Erythrobacteraceae</taxon>
        <taxon>Croceibacterium</taxon>
    </lineage>
</organism>
<dbReference type="AlphaFoldDB" id="A0A6I4STF9"/>
<evidence type="ECO:0000256" key="1">
    <source>
        <dbReference type="SAM" id="SignalP"/>
    </source>
</evidence>
<feature type="chain" id="PRO_5026042401" evidence="1">
    <location>
        <begin position="27"/>
        <end position="117"/>
    </location>
</feature>
<dbReference type="Proteomes" id="UP000433652">
    <property type="component" value="Unassembled WGS sequence"/>
</dbReference>
<keyword evidence="3" id="KW-1185">Reference proteome</keyword>
<keyword evidence="1" id="KW-0732">Signal</keyword>
<dbReference type="EMBL" id="WTYM01000030">
    <property type="protein sequence ID" value="MXO58809.1"/>
    <property type="molecule type" value="Genomic_DNA"/>
</dbReference>
<comment type="caution">
    <text evidence="2">The sequence shown here is derived from an EMBL/GenBank/DDBJ whole genome shotgun (WGS) entry which is preliminary data.</text>
</comment>
<dbReference type="RefSeq" id="WP_159792629.1">
    <property type="nucleotide sequence ID" value="NZ_WTYM01000030.1"/>
</dbReference>
<dbReference type="OrthoDB" id="8420938at2"/>
<sequence>MVHRLRFLTLAAAVVAAPLAAHHSFAMFDTAKEVTLSGTVREFQWTNPHSWLQLEADGKEYSIELGSPNTMVRKGWRKTTFKPGDKVTVTINPMRDGSPGGAFVTGIDAGGTKLSAR</sequence>
<feature type="signal peptide" evidence="1">
    <location>
        <begin position="1"/>
        <end position="26"/>
    </location>
</feature>
<evidence type="ECO:0000313" key="2">
    <source>
        <dbReference type="EMBL" id="MXO58809.1"/>
    </source>
</evidence>
<proteinExistence type="predicted"/>
<gene>
    <name evidence="2" type="ORF">GRI89_04545</name>
</gene>
<name>A0A6I4STF9_9SPHN</name>